<dbReference type="NCBIfam" id="TIGR02098">
    <property type="entry name" value="MJ0042_CXXC"/>
    <property type="match status" value="1"/>
</dbReference>
<evidence type="ECO:0000259" key="3">
    <source>
        <dbReference type="Pfam" id="PF13717"/>
    </source>
</evidence>
<dbReference type="AlphaFoldDB" id="A0A2T1HSY0"/>
<dbReference type="RefSeq" id="WP_106337191.1">
    <property type="nucleotide sequence ID" value="NZ_PVZS01000011.1"/>
</dbReference>
<gene>
    <name evidence="4" type="ORF">SLNSH_11775</name>
</gene>
<proteinExistence type="predicted"/>
<feature type="compositionally biased region" description="Basic residues" evidence="1">
    <location>
        <begin position="81"/>
        <end position="95"/>
    </location>
</feature>
<keyword evidence="2" id="KW-0472">Membrane</keyword>
<evidence type="ECO:0000313" key="4">
    <source>
        <dbReference type="EMBL" id="PSC04765.1"/>
    </source>
</evidence>
<evidence type="ECO:0000256" key="1">
    <source>
        <dbReference type="SAM" id="MobiDB-lite"/>
    </source>
</evidence>
<dbReference type="EMBL" id="PVZS01000011">
    <property type="protein sequence ID" value="PSC04765.1"/>
    <property type="molecule type" value="Genomic_DNA"/>
</dbReference>
<dbReference type="Pfam" id="PF13717">
    <property type="entry name" value="Zn_ribbon_4"/>
    <property type="match status" value="1"/>
</dbReference>
<accession>A0A2T1HSY0</accession>
<reference evidence="5" key="1">
    <citation type="submission" date="2018-03" db="EMBL/GenBank/DDBJ databases">
        <authorList>
            <person name="Sun L."/>
            <person name="Liu H."/>
            <person name="Chen W."/>
            <person name="Huang K."/>
            <person name="Liu W."/>
            <person name="Gao X."/>
        </authorList>
    </citation>
    <scope>NUCLEOTIDE SEQUENCE [LARGE SCALE GENOMIC DNA]</scope>
    <source>
        <strain evidence="5">SH9</strain>
    </source>
</reference>
<name>A0A2T1HSY0_9HYPH</name>
<comment type="caution">
    <text evidence="4">The sequence shown here is derived from an EMBL/GenBank/DDBJ whole genome shotgun (WGS) entry which is preliminary data.</text>
</comment>
<keyword evidence="2" id="KW-0812">Transmembrane</keyword>
<dbReference type="OrthoDB" id="7159357at2"/>
<protein>
    <recommendedName>
        <fullName evidence="3">Zinc finger/thioredoxin putative domain-containing protein</fullName>
    </recommendedName>
</protein>
<dbReference type="InterPro" id="IPR011723">
    <property type="entry name" value="Znf/thioredoxin_put"/>
</dbReference>
<feature type="transmembrane region" description="Helical" evidence="2">
    <location>
        <begin position="102"/>
        <end position="122"/>
    </location>
</feature>
<sequence length="245" mass="25709">MQIVCPSCGSAYSLTPEQLGAGRMLRCAKCREVWHAAPAEAGAMAADIQDAAEIPPSSREQAHEAALSASVEAPLSAPAPKRGRASRAAKPASRARAKRVRLTPVHAAAALLVAAVASGVGFRTSIVRLLPQTARLYAAIGMPVNLRGLEFAGLRSELLIDKDQAVLLVEGEIMGVAPTAEVPKVTVSLRGPEGREIYAWTSEAARTTLAKGESTTFKARLASPPADGREVVVRFAEAETRTSAH</sequence>
<keyword evidence="5" id="KW-1185">Reference proteome</keyword>
<keyword evidence="2" id="KW-1133">Transmembrane helix</keyword>
<evidence type="ECO:0000256" key="2">
    <source>
        <dbReference type="SAM" id="Phobius"/>
    </source>
</evidence>
<feature type="region of interest" description="Disordered" evidence="1">
    <location>
        <begin position="54"/>
        <end position="95"/>
    </location>
</feature>
<evidence type="ECO:0000313" key="5">
    <source>
        <dbReference type="Proteomes" id="UP000239772"/>
    </source>
</evidence>
<feature type="domain" description="Zinc finger/thioredoxin putative" evidence="3">
    <location>
        <begin position="1"/>
        <end position="34"/>
    </location>
</feature>
<organism evidence="4 5">
    <name type="scientific">Alsobacter soli</name>
    <dbReference type="NCBI Taxonomy" id="2109933"/>
    <lineage>
        <taxon>Bacteria</taxon>
        <taxon>Pseudomonadati</taxon>
        <taxon>Pseudomonadota</taxon>
        <taxon>Alphaproteobacteria</taxon>
        <taxon>Hyphomicrobiales</taxon>
        <taxon>Alsobacteraceae</taxon>
        <taxon>Alsobacter</taxon>
    </lineage>
</organism>
<dbReference type="Proteomes" id="UP000239772">
    <property type="component" value="Unassembled WGS sequence"/>
</dbReference>